<feature type="domain" description="ABC transmembrane type-2" evidence="9">
    <location>
        <begin position="318"/>
        <end position="541"/>
    </location>
</feature>
<feature type="transmembrane region" description="Helical" evidence="8">
    <location>
        <begin position="461"/>
        <end position="482"/>
    </location>
</feature>
<keyword evidence="6 8" id="KW-1133">Transmembrane helix</keyword>
<keyword evidence="4" id="KW-1003">Cell membrane</keyword>
<dbReference type="InterPro" id="IPR047817">
    <property type="entry name" value="ABC2_TM_bact-type"/>
</dbReference>
<dbReference type="PANTHER" id="PTHR30294:SF29">
    <property type="entry name" value="MULTIDRUG ABC TRANSPORTER PERMEASE YBHS-RELATED"/>
    <property type="match status" value="1"/>
</dbReference>
<dbReference type="Pfam" id="PF12698">
    <property type="entry name" value="ABC2_membrane_3"/>
    <property type="match status" value="1"/>
</dbReference>
<feature type="transmembrane region" description="Helical" evidence="8">
    <location>
        <begin position="433"/>
        <end position="454"/>
    </location>
</feature>
<proteinExistence type="inferred from homology"/>
<evidence type="ECO:0000256" key="8">
    <source>
        <dbReference type="SAM" id="Phobius"/>
    </source>
</evidence>
<evidence type="ECO:0000256" key="7">
    <source>
        <dbReference type="ARBA" id="ARBA00023136"/>
    </source>
</evidence>
<evidence type="ECO:0000256" key="4">
    <source>
        <dbReference type="ARBA" id="ARBA00022475"/>
    </source>
</evidence>
<dbReference type="AlphaFoldDB" id="A0A6J4VRL7"/>
<dbReference type="InterPro" id="IPR051449">
    <property type="entry name" value="ABC-2_transporter_component"/>
</dbReference>
<reference evidence="10" key="1">
    <citation type="submission" date="2020-02" db="EMBL/GenBank/DDBJ databases">
        <authorList>
            <person name="Meier V. D."/>
        </authorList>
    </citation>
    <scope>NUCLEOTIDE SEQUENCE</scope>
    <source>
        <strain evidence="10">AVDCRST_MAG18</strain>
    </source>
</reference>
<keyword evidence="5 8" id="KW-0812">Transmembrane</keyword>
<dbReference type="GO" id="GO:0140359">
    <property type="term" value="F:ABC-type transporter activity"/>
    <property type="evidence" value="ECO:0007669"/>
    <property type="project" value="InterPro"/>
</dbReference>
<dbReference type="PROSITE" id="PS51012">
    <property type="entry name" value="ABC_TM2"/>
    <property type="match status" value="1"/>
</dbReference>
<evidence type="ECO:0000256" key="2">
    <source>
        <dbReference type="ARBA" id="ARBA00007783"/>
    </source>
</evidence>
<feature type="transmembrane region" description="Helical" evidence="8">
    <location>
        <begin position="517"/>
        <end position="538"/>
    </location>
</feature>
<name>A0A6J4VRL7_9BACT</name>
<evidence type="ECO:0000256" key="5">
    <source>
        <dbReference type="ARBA" id="ARBA00022692"/>
    </source>
</evidence>
<comment type="subcellular location">
    <subcellularLocation>
        <location evidence="1">Cell membrane</location>
        <topology evidence="1">Multi-pass membrane protein</topology>
    </subcellularLocation>
</comment>
<sequence>MVSNGAQQEQIRQPGAARREPGLLGRLARAFVRTSSFIGKELTEVRRQPRLLLSLVLGPFLILFLFGVGYGSNPRDIKTVVVIPSDSPLTNNAEQYSDAFAKPFVLDGVTADGQVARQRLADREIQAVIYFPQNAYETVLSGQRAVLQVEYNEIDPLTAQWVNYYSYVQTNELNKRILIEALKQGGVGQGGDQQRAEETKTLATTMQADAGALRAAMTGGDRNTALARLAAIRQNNAKAQQNILTSAQLLGGVALFTNVQNPQQTKQGQALTAAQTAIGRIDENANRLQGDIQSGQTGQQQQALAEQIGQDTQAIGQSSDQLKLIPPEILVSPFVAESQNISSIAPDFVEFYAPAVIALLIQHIAVTLTALTLVRERLLGSVELFRVTPTGAGEIAIGKYIAYFLLTAVIGAALAAAMHLGLGVHILAGYAQFAGAIVLLILASLSFGFFISAISNSESQAVQFSMLVLLASVFFSGFFIGLESLAPYVRVVSYALPVTYGIRALQAVMLRGEQPELWVYGALVAMALLLFFVSSQLFRLQFKRG</sequence>
<feature type="transmembrane region" description="Helical" evidence="8">
    <location>
        <begin position="351"/>
        <end position="374"/>
    </location>
</feature>
<dbReference type="InterPro" id="IPR013525">
    <property type="entry name" value="ABC2_TM"/>
</dbReference>
<feature type="transmembrane region" description="Helical" evidence="8">
    <location>
        <begin position="51"/>
        <end position="70"/>
    </location>
</feature>
<keyword evidence="3" id="KW-0813">Transport</keyword>
<feature type="transmembrane region" description="Helical" evidence="8">
    <location>
        <begin position="400"/>
        <end position="427"/>
    </location>
</feature>
<evidence type="ECO:0000313" key="10">
    <source>
        <dbReference type="EMBL" id="CAA9583532.1"/>
    </source>
</evidence>
<keyword evidence="7 8" id="KW-0472">Membrane</keyword>
<comment type="similarity">
    <text evidence="2">Belongs to the ABC-2 integral membrane protein family.</text>
</comment>
<evidence type="ECO:0000256" key="6">
    <source>
        <dbReference type="ARBA" id="ARBA00022989"/>
    </source>
</evidence>
<protein>
    <submittedName>
        <fullName evidence="10">Efflux ABC transporter, permease protein</fullName>
    </submittedName>
</protein>
<dbReference type="Gene3D" id="3.40.1710.10">
    <property type="entry name" value="abc type-2 transporter like domain"/>
    <property type="match status" value="1"/>
</dbReference>
<dbReference type="PANTHER" id="PTHR30294">
    <property type="entry name" value="MEMBRANE COMPONENT OF ABC TRANSPORTER YHHJ-RELATED"/>
    <property type="match status" value="1"/>
</dbReference>
<dbReference type="GO" id="GO:0005886">
    <property type="term" value="C:plasma membrane"/>
    <property type="evidence" value="ECO:0007669"/>
    <property type="project" value="UniProtKB-SubCell"/>
</dbReference>
<accession>A0A6J4VRL7</accession>
<evidence type="ECO:0000256" key="1">
    <source>
        <dbReference type="ARBA" id="ARBA00004651"/>
    </source>
</evidence>
<gene>
    <name evidence="10" type="ORF">AVDCRST_MAG18-3485</name>
</gene>
<organism evidence="10">
    <name type="scientific">uncultured Thermomicrobiales bacterium</name>
    <dbReference type="NCBI Taxonomy" id="1645740"/>
    <lineage>
        <taxon>Bacteria</taxon>
        <taxon>Pseudomonadati</taxon>
        <taxon>Thermomicrobiota</taxon>
        <taxon>Thermomicrobia</taxon>
        <taxon>Thermomicrobiales</taxon>
        <taxon>environmental samples</taxon>
    </lineage>
</organism>
<evidence type="ECO:0000259" key="9">
    <source>
        <dbReference type="PROSITE" id="PS51012"/>
    </source>
</evidence>
<evidence type="ECO:0000256" key="3">
    <source>
        <dbReference type="ARBA" id="ARBA00022448"/>
    </source>
</evidence>
<dbReference type="EMBL" id="CADCWN010000271">
    <property type="protein sequence ID" value="CAA9583532.1"/>
    <property type="molecule type" value="Genomic_DNA"/>
</dbReference>